<accession>A0A2P4UBJ3</accession>
<dbReference type="Proteomes" id="UP000242367">
    <property type="component" value="Unassembled WGS sequence"/>
</dbReference>
<dbReference type="InterPro" id="IPR050832">
    <property type="entry name" value="Bact_Acetyltransf"/>
</dbReference>
<name>A0A2P4UBJ3_9ACTN</name>
<dbReference type="EMBL" id="MTBP01000005">
    <property type="protein sequence ID" value="POM22409.1"/>
    <property type="molecule type" value="Genomic_DNA"/>
</dbReference>
<evidence type="ECO:0000313" key="4">
    <source>
        <dbReference type="EMBL" id="POM22409.1"/>
    </source>
</evidence>
<evidence type="ECO:0000313" key="5">
    <source>
        <dbReference type="Proteomes" id="UP000242367"/>
    </source>
</evidence>
<keyword evidence="5" id="KW-1185">Reference proteome</keyword>
<protein>
    <submittedName>
        <fullName evidence="4">Mycothiol acetyltransferase</fullName>
        <ecNumber evidence="4">2.3.1.189</ecNumber>
    </submittedName>
</protein>
<organism evidence="4 5">
    <name type="scientific">Actinomadura rubteroloni</name>
    <dbReference type="NCBI Taxonomy" id="1926885"/>
    <lineage>
        <taxon>Bacteria</taxon>
        <taxon>Bacillati</taxon>
        <taxon>Actinomycetota</taxon>
        <taxon>Actinomycetes</taxon>
        <taxon>Streptosporangiales</taxon>
        <taxon>Thermomonosporaceae</taxon>
        <taxon>Actinomadura</taxon>
    </lineage>
</organism>
<evidence type="ECO:0000259" key="3">
    <source>
        <dbReference type="PROSITE" id="PS51186"/>
    </source>
</evidence>
<dbReference type="RefSeq" id="WP_103566028.1">
    <property type="nucleotide sequence ID" value="NZ_MTBP01000005.1"/>
</dbReference>
<dbReference type="InterPro" id="IPR000182">
    <property type="entry name" value="GNAT_dom"/>
</dbReference>
<comment type="caution">
    <text evidence="4">The sequence shown here is derived from an EMBL/GenBank/DDBJ whole genome shotgun (WGS) entry which is preliminary data.</text>
</comment>
<dbReference type="PROSITE" id="PS51186">
    <property type="entry name" value="GNAT"/>
    <property type="match status" value="2"/>
</dbReference>
<evidence type="ECO:0000256" key="2">
    <source>
        <dbReference type="ARBA" id="ARBA00023315"/>
    </source>
</evidence>
<gene>
    <name evidence="4" type="primary">mshD_6</name>
    <name evidence="4" type="ORF">BTM25_53590</name>
</gene>
<dbReference type="CDD" id="cd04301">
    <property type="entry name" value="NAT_SF"/>
    <property type="match status" value="1"/>
</dbReference>
<feature type="domain" description="N-acetyltransferase" evidence="3">
    <location>
        <begin position="4"/>
        <end position="154"/>
    </location>
</feature>
<reference evidence="4 5" key="1">
    <citation type="journal article" date="2017" name="Chemistry">
        <title>Isolation, Biosynthesis and Chemical Modifications of Rubterolones A-F: Rare Tropolone Alkaloids from Actinomadura sp. 5-2.</title>
        <authorList>
            <person name="Guo H."/>
            <person name="Benndorf R."/>
            <person name="Leichnitz D."/>
            <person name="Klassen J.L."/>
            <person name="Vollmers J."/>
            <person name="Gorls H."/>
            <person name="Steinacker M."/>
            <person name="Weigel C."/>
            <person name="Dahse H.M."/>
            <person name="Kaster A.K."/>
            <person name="de Beer Z.W."/>
            <person name="Poulsen M."/>
            <person name="Beemelmanns C."/>
        </authorList>
    </citation>
    <scope>NUCLEOTIDE SEQUENCE [LARGE SCALE GENOMIC DNA]</scope>
    <source>
        <strain evidence="4 5">5-2</strain>
    </source>
</reference>
<dbReference type="AlphaFoldDB" id="A0A2P4UBJ3"/>
<feature type="domain" description="N-acetyltransferase" evidence="3">
    <location>
        <begin position="183"/>
        <end position="324"/>
    </location>
</feature>
<keyword evidence="2 4" id="KW-0012">Acyltransferase</keyword>
<dbReference type="PANTHER" id="PTHR43877">
    <property type="entry name" value="AMINOALKYLPHOSPHONATE N-ACETYLTRANSFERASE-RELATED-RELATED"/>
    <property type="match status" value="1"/>
</dbReference>
<dbReference type="EC" id="2.3.1.189" evidence="4"/>
<dbReference type="PANTHER" id="PTHR43877:SF1">
    <property type="entry name" value="ACETYLTRANSFERASE"/>
    <property type="match status" value="1"/>
</dbReference>
<keyword evidence="1 4" id="KW-0808">Transferase</keyword>
<proteinExistence type="predicted"/>
<dbReference type="Gene3D" id="3.40.630.30">
    <property type="match status" value="1"/>
</dbReference>
<dbReference type="GO" id="GO:0035447">
    <property type="term" value="F:mycothiol synthase activity"/>
    <property type="evidence" value="ECO:0007669"/>
    <property type="project" value="UniProtKB-EC"/>
</dbReference>
<evidence type="ECO:0000256" key="1">
    <source>
        <dbReference type="ARBA" id="ARBA00022679"/>
    </source>
</evidence>
<dbReference type="Pfam" id="PF00583">
    <property type="entry name" value="Acetyltransf_1"/>
    <property type="match status" value="2"/>
</dbReference>
<sequence length="324" mass="34243">MDVIELSDPTDAQIRQWHDVLVAVSAGDPSAGPAPGAEHTAARLLGADRGSPERFWAVPAGDGFAAVAALRLPGGPGADRPGEIDVQVRPERRRAGLGRSLVRSAAGALRADGRPGVIAQVSAGTPAVPFLEAHGFTCVLTLRGLVLRLADLPPGRVAGLLSAGPSGYTLVRWRGTVPDEHAGALARAKDAMADLVEYEGVPWDADRVREMGELVAKRGDSLYTVAALHDGAIAGFTELVVPAGGGDRAAQYDTAVVPEHRGRRLGIWMKAAMLDWVRSELPGIREIETDNAGDNPHMLAVNEELGFLPERETREYHALVADLP</sequence>
<dbReference type="SUPFAM" id="SSF55729">
    <property type="entry name" value="Acyl-CoA N-acyltransferases (Nat)"/>
    <property type="match status" value="2"/>
</dbReference>
<dbReference type="InterPro" id="IPR016181">
    <property type="entry name" value="Acyl_CoA_acyltransferase"/>
</dbReference>